<protein>
    <submittedName>
        <fullName evidence="3">HPP family protein</fullName>
    </submittedName>
</protein>
<keyword evidence="1" id="KW-1133">Transmembrane helix</keyword>
<keyword evidence="1" id="KW-0812">Transmembrane</keyword>
<comment type="caution">
    <text evidence="3">The sequence shown here is derived from an EMBL/GenBank/DDBJ whole genome shotgun (WGS) entry which is preliminary data.</text>
</comment>
<feature type="transmembrane region" description="Helical" evidence="1">
    <location>
        <begin position="21"/>
        <end position="40"/>
    </location>
</feature>
<feature type="domain" description="HPP transmembrane region" evidence="2">
    <location>
        <begin position="17"/>
        <end position="167"/>
    </location>
</feature>
<dbReference type="Proteomes" id="UP001589798">
    <property type="component" value="Unassembled WGS sequence"/>
</dbReference>
<dbReference type="InterPro" id="IPR007065">
    <property type="entry name" value="HPP"/>
</dbReference>
<dbReference type="RefSeq" id="WP_379488304.1">
    <property type="nucleotide sequence ID" value="NZ_JBHLWK010000018.1"/>
</dbReference>
<organism evidence="3 4">
    <name type="scientific">Novosphingobium soli</name>
    <dbReference type="NCBI Taxonomy" id="574956"/>
    <lineage>
        <taxon>Bacteria</taxon>
        <taxon>Pseudomonadati</taxon>
        <taxon>Pseudomonadota</taxon>
        <taxon>Alphaproteobacteria</taxon>
        <taxon>Sphingomonadales</taxon>
        <taxon>Sphingomonadaceae</taxon>
        <taxon>Novosphingobium</taxon>
    </lineage>
</organism>
<dbReference type="InterPro" id="IPR058581">
    <property type="entry name" value="TM_HPP"/>
</dbReference>
<dbReference type="EMBL" id="JBHLWK010000018">
    <property type="protein sequence ID" value="MFC0205572.1"/>
    <property type="molecule type" value="Genomic_DNA"/>
</dbReference>
<accession>A0ABV6CYW1</accession>
<feature type="transmembrane region" description="Helical" evidence="1">
    <location>
        <begin position="73"/>
        <end position="91"/>
    </location>
</feature>
<feature type="transmembrane region" description="Helical" evidence="1">
    <location>
        <begin position="142"/>
        <end position="161"/>
    </location>
</feature>
<evidence type="ECO:0000259" key="2">
    <source>
        <dbReference type="Pfam" id="PF04982"/>
    </source>
</evidence>
<keyword evidence="1" id="KW-0472">Membrane</keyword>
<sequence>MQEHRESWRRRATGHLGWIRAALGGSLGIAFAGVVTRLALGTDVGPWPFLVAPLGASAVLVFCVPASPLAQPWPVIGGNLISSVVGLAAGWLLGDPWLAASLAVGVAIAAMSLARCLHPPGGACALLCALGATDAAPWDWTWLAPIAANVLLLGGFGWIYNNRSGHPWPHRPRRVAHAPQPAYTREDIVAVLEDWDEVLDVEVDDLDAFVQALLRRGQA</sequence>
<feature type="transmembrane region" description="Helical" evidence="1">
    <location>
        <begin position="46"/>
        <end position="66"/>
    </location>
</feature>
<evidence type="ECO:0000313" key="4">
    <source>
        <dbReference type="Proteomes" id="UP001589798"/>
    </source>
</evidence>
<evidence type="ECO:0000256" key="1">
    <source>
        <dbReference type="SAM" id="Phobius"/>
    </source>
</evidence>
<reference evidence="3 4" key="1">
    <citation type="submission" date="2024-09" db="EMBL/GenBank/DDBJ databases">
        <authorList>
            <person name="Sun Q."/>
            <person name="Mori K."/>
        </authorList>
    </citation>
    <scope>NUCLEOTIDE SEQUENCE [LARGE SCALE GENOMIC DNA]</scope>
    <source>
        <strain evidence="3 4">CCM 7706</strain>
    </source>
</reference>
<proteinExistence type="predicted"/>
<dbReference type="PANTHER" id="PTHR33741">
    <property type="entry name" value="TRANSMEMBRANE PROTEIN DDB_G0269096-RELATED"/>
    <property type="match status" value="1"/>
</dbReference>
<dbReference type="Pfam" id="PF04982">
    <property type="entry name" value="TM_HPP"/>
    <property type="match status" value="1"/>
</dbReference>
<evidence type="ECO:0000313" key="3">
    <source>
        <dbReference type="EMBL" id="MFC0205572.1"/>
    </source>
</evidence>
<gene>
    <name evidence="3" type="ORF">ACFFJC_15000</name>
</gene>
<name>A0ABV6CYW1_9SPHN</name>
<dbReference type="PANTHER" id="PTHR33741:SF5">
    <property type="entry name" value="TRANSMEMBRANE PROTEIN DDB_G0269096-RELATED"/>
    <property type="match status" value="1"/>
</dbReference>
<keyword evidence="4" id="KW-1185">Reference proteome</keyword>